<dbReference type="Proteomes" id="UP000248925">
    <property type="component" value="Unassembled WGS sequence"/>
</dbReference>
<dbReference type="Pfam" id="PF12697">
    <property type="entry name" value="Abhydrolase_6"/>
    <property type="match status" value="1"/>
</dbReference>
<accession>A0A2W4EQ12</accession>
<dbReference type="InterPro" id="IPR029058">
    <property type="entry name" value="AB_hydrolase_fold"/>
</dbReference>
<dbReference type="GO" id="GO:0016787">
    <property type="term" value="F:hydrolase activity"/>
    <property type="evidence" value="ECO:0007669"/>
    <property type="project" value="UniProtKB-KW"/>
</dbReference>
<keyword evidence="2" id="KW-0378">Hydrolase</keyword>
<dbReference type="InterPro" id="IPR050266">
    <property type="entry name" value="AB_hydrolase_sf"/>
</dbReference>
<dbReference type="SUPFAM" id="SSF53474">
    <property type="entry name" value="alpha/beta-Hydrolases"/>
    <property type="match status" value="1"/>
</dbReference>
<dbReference type="PANTHER" id="PTHR43798:SF33">
    <property type="entry name" value="HYDROLASE, PUTATIVE (AFU_ORTHOLOGUE AFUA_2G14860)-RELATED"/>
    <property type="match status" value="1"/>
</dbReference>
<dbReference type="Gene3D" id="3.40.50.1820">
    <property type="entry name" value="alpha/beta hydrolase"/>
    <property type="match status" value="1"/>
</dbReference>
<keyword evidence="3" id="KW-1185">Reference proteome</keyword>
<dbReference type="EMBL" id="PCDP01000036">
    <property type="protein sequence ID" value="PZM13213.1"/>
    <property type="molecule type" value="Genomic_DNA"/>
</dbReference>
<evidence type="ECO:0000313" key="3">
    <source>
        <dbReference type="Proteomes" id="UP000248925"/>
    </source>
</evidence>
<sequence>MNEKTVETSHGQIAVYDTPGDQLPVLMIHANSVCKETFHFQIEALTGKNRIIAVDLPGHGQSSDAVDPLHTYNFDGYADAVCEVIETLGVNRFAILGHSLGGHVALELMRLLPEETAGTMIFGTPPIPPGPAGAALGFLPNPQFAYTGKEVLTKQEIDMVVELALGSDAVPDEFWKTTVRRTDGRSRKLMIDAALSGKHLDQRALVENSAVPLAVINGADDPVINLDYIDSLKFRSLWARGAVRLENAGHGLHWQKHREFNSLLDSFLATIT</sequence>
<proteinExistence type="predicted"/>
<reference evidence="2 3" key="1">
    <citation type="journal article" date="2018" name="Sci. Rep.">
        <title>Rhizobium tumorigenes sp. nov., a novel plant tumorigenic bacterium isolated from cane gall tumors on thornless blackberry.</title>
        <authorList>
            <person name="Kuzmanovi N."/>
            <person name="Smalla K."/>
            <person name="Gronow S."/>
            <person name="PuBawska J."/>
        </authorList>
    </citation>
    <scope>NUCLEOTIDE SEQUENCE [LARGE SCALE GENOMIC DNA]</scope>
    <source>
        <strain evidence="2 3">CCBAU 85046</strain>
    </source>
</reference>
<organism evidence="2 3">
    <name type="scientific">Rhizobium tubonense</name>
    <dbReference type="NCBI Taxonomy" id="484088"/>
    <lineage>
        <taxon>Bacteria</taxon>
        <taxon>Pseudomonadati</taxon>
        <taxon>Pseudomonadota</taxon>
        <taxon>Alphaproteobacteria</taxon>
        <taxon>Hyphomicrobiales</taxon>
        <taxon>Rhizobiaceae</taxon>
        <taxon>Rhizobium/Agrobacterium group</taxon>
        <taxon>Rhizobium</taxon>
    </lineage>
</organism>
<dbReference type="OrthoDB" id="9804723at2"/>
<dbReference type="PANTHER" id="PTHR43798">
    <property type="entry name" value="MONOACYLGLYCEROL LIPASE"/>
    <property type="match status" value="1"/>
</dbReference>
<dbReference type="AlphaFoldDB" id="A0A2W4EQ12"/>
<feature type="domain" description="AB hydrolase-1" evidence="1">
    <location>
        <begin position="25"/>
        <end position="261"/>
    </location>
</feature>
<dbReference type="InterPro" id="IPR000073">
    <property type="entry name" value="AB_hydrolase_1"/>
</dbReference>
<name>A0A2W4EQ12_9HYPH</name>
<dbReference type="GO" id="GO:0016020">
    <property type="term" value="C:membrane"/>
    <property type="evidence" value="ECO:0007669"/>
    <property type="project" value="TreeGrafter"/>
</dbReference>
<protein>
    <submittedName>
        <fullName evidence="2">Alpha/beta hydrolase</fullName>
    </submittedName>
</protein>
<dbReference type="PRINTS" id="PR00111">
    <property type="entry name" value="ABHYDROLASE"/>
</dbReference>
<evidence type="ECO:0000313" key="2">
    <source>
        <dbReference type="EMBL" id="PZM13213.1"/>
    </source>
</evidence>
<evidence type="ECO:0000259" key="1">
    <source>
        <dbReference type="Pfam" id="PF12697"/>
    </source>
</evidence>
<comment type="caution">
    <text evidence="2">The sequence shown here is derived from an EMBL/GenBank/DDBJ whole genome shotgun (WGS) entry which is preliminary data.</text>
</comment>
<gene>
    <name evidence="2" type="ORF">CPY51_15245</name>
</gene>